<evidence type="ECO:0000313" key="3">
    <source>
        <dbReference type="Proteomes" id="UP000054843"/>
    </source>
</evidence>
<sequence length="116" mass="13126">MERWMELISICWLVVHEALAVFLILPSIPCAPADRHLSATMERSNKSWPPAKAIYRLHKDLLKATTQSGAFIMRNKSPRETQEATKAAAYFQGNAAGIVTLCQLCLQFIYDQIYGR</sequence>
<reference evidence="2 3" key="1">
    <citation type="submission" date="2015-01" db="EMBL/GenBank/DDBJ databases">
        <title>Evolution of Trichinella species and genotypes.</title>
        <authorList>
            <person name="Korhonen P.K."/>
            <person name="Edoardo P."/>
            <person name="Giuseppe L.R."/>
            <person name="Gasser R.B."/>
        </authorList>
    </citation>
    <scope>NUCLEOTIDE SEQUENCE [LARGE SCALE GENOMIC DNA]</scope>
    <source>
        <strain evidence="2">ISS1980</strain>
    </source>
</reference>
<accession>A0A0V1MTD8</accession>
<proteinExistence type="predicted"/>
<keyword evidence="1" id="KW-0732">Signal</keyword>
<evidence type="ECO:0000313" key="2">
    <source>
        <dbReference type="EMBL" id="KRZ74999.1"/>
    </source>
</evidence>
<organism evidence="2 3">
    <name type="scientific">Trichinella papuae</name>
    <dbReference type="NCBI Taxonomy" id="268474"/>
    <lineage>
        <taxon>Eukaryota</taxon>
        <taxon>Metazoa</taxon>
        <taxon>Ecdysozoa</taxon>
        <taxon>Nematoda</taxon>
        <taxon>Enoplea</taxon>
        <taxon>Dorylaimia</taxon>
        <taxon>Trichinellida</taxon>
        <taxon>Trichinellidae</taxon>
        <taxon>Trichinella</taxon>
    </lineage>
</organism>
<evidence type="ECO:0000256" key="1">
    <source>
        <dbReference type="SAM" id="SignalP"/>
    </source>
</evidence>
<protein>
    <submittedName>
        <fullName evidence="2">Uncharacterized protein</fullName>
    </submittedName>
</protein>
<gene>
    <name evidence="2" type="ORF">T10_6920</name>
</gene>
<keyword evidence="3" id="KW-1185">Reference proteome</keyword>
<dbReference type="EMBL" id="JYDO01000043">
    <property type="protein sequence ID" value="KRZ74999.1"/>
    <property type="molecule type" value="Genomic_DNA"/>
</dbReference>
<dbReference type="AlphaFoldDB" id="A0A0V1MTD8"/>
<comment type="caution">
    <text evidence="2">The sequence shown here is derived from an EMBL/GenBank/DDBJ whole genome shotgun (WGS) entry which is preliminary data.</text>
</comment>
<feature type="chain" id="PRO_5006882843" evidence="1">
    <location>
        <begin position="21"/>
        <end position="116"/>
    </location>
</feature>
<feature type="signal peptide" evidence="1">
    <location>
        <begin position="1"/>
        <end position="20"/>
    </location>
</feature>
<dbReference type="Proteomes" id="UP000054843">
    <property type="component" value="Unassembled WGS sequence"/>
</dbReference>
<name>A0A0V1MTD8_9BILA</name>